<dbReference type="FunFam" id="3.40.50.1380:FF:000001">
    <property type="entry name" value="Bifunctional purine biosynthesis protein PurH"/>
    <property type="match status" value="1"/>
</dbReference>
<sequence length="509" mass="55985">MSTSKTIKSALISVFHKDGLGPIVKKLNDLNVTIYSTGGTEKFIKELGINVIPVDEVTSYPSILGGRVKTLHPKVFGGILNRQDNESDIAELAEYNIPQIDLVIVDLYPFEKTVASGASEQDIVEKIDIGGISLIRAAAKNFKDTFTVSSMDQYDDFLEILSANNGTTSIEQRKKFAAKSFNISSHYDTAIFNYFNVDEEPALKISETNATVLRYGENPHQKGFFFGDLESIFDKLHGKELSYNNLLDVDAAVNLMAEFKGEAPTFAILKHNNACGFAQRETIRQAYIDALAGDPVSAFGGILIANTEIDVATSEEIHKLFCEVVIAPSYSEEALVILKGKKNRIILIQKEVALPKTTVRTCLNGNLVQDKDNITDKLEDLKYVTNNKPSKNELEDLLFASKLCKNTKSNTIILVKNKQLLAGGTGQTSRVDALNQAIEKAKSFHFDLNGSVMASDAFFPFPDCVEIADKAGVKSVIQPGGSIKDQLSIDYCNLNDLSMVMTGTRHFKH</sequence>
<dbReference type="HAMAP" id="MF_00139">
    <property type="entry name" value="PurH"/>
    <property type="match status" value="1"/>
</dbReference>
<evidence type="ECO:0000256" key="8">
    <source>
        <dbReference type="ARBA" id="ARBA00050488"/>
    </source>
</evidence>
<dbReference type="SMART" id="SM00851">
    <property type="entry name" value="MGS"/>
    <property type="match status" value="1"/>
</dbReference>
<dbReference type="GO" id="GO:0003937">
    <property type="term" value="F:IMP cyclohydrolase activity"/>
    <property type="evidence" value="ECO:0007669"/>
    <property type="project" value="UniProtKB-UniRule"/>
</dbReference>
<dbReference type="FunFam" id="3.40.140.20:FF:000005">
    <property type="entry name" value="Bifunctional purine biosynthesis protein PurH"/>
    <property type="match status" value="1"/>
</dbReference>
<reference evidence="12" key="1">
    <citation type="submission" date="2022-02" db="EMBL/GenBank/DDBJ databases">
        <title>Polaribacter sp. MSW13, isolated from seawater.</title>
        <authorList>
            <person name="Kristyanto S."/>
            <person name="Jung J."/>
            <person name="Jeon C.O."/>
        </authorList>
    </citation>
    <scope>NUCLEOTIDE SEQUENCE</scope>
    <source>
        <strain evidence="12">MSW13</strain>
    </source>
</reference>
<evidence type="ECO:0000256" key="6">
    <source>
        <dbReference type="ARBA" id="ARBA00022801"/>
    </source>
</evidence>
<evidence type="ECO:0000256" key="2">
    <source>
        <dbReference type="ARBA" id="ARBA00004954"/>
    </source>
</evidence>
<dbReference type="InterPro" id="IPR002695">
    <property type="entry name" value="PurH-like"/>
</dbReference>
<name>A0A9X1VN16_9FLAO</name>
<keyword evidence="13" id="KW-1185">Reference proteome</keyword>
<dbReference type="Pfam" id="PF02142">
    <property type="entry name" value="MGS"/>
    <property type="match status" value="1"/>
</dbReference>
<dbReference type="RefSeq" id="WP_242178303.1">
    <property type="nucleotide sequence ID" value="NZ_JAKQYM010000005.1"/>
</dbReference>
<comment type="caution">
    <text evidence="12">The sequence shown here is derived from an EMBL/GenBank/DDBJ whole genome shotgun (WGS) entry which is preliminary data.</text>
</comment>
<dbReference type="EC" id="2.1.2.3" evidence="10"/>
<evidence type="ECO:0000256" key="10">
    <source>
        <dbReference type="HAMAP-Rule" id="MF_00139"/>
    </source>
</evidence>
<dbReference type="AlphaFoldDB" id="A0A9X1VN16"/>
<evidence type="ECO:0000313" key="13">
    <source>
        <dbReference type="Proteomes" id="UP001139369"/>
    </source>
</evidence>
<evidence type="ECO:0000313" key="12">
    <source>
        <dbReference type="EMBL" id="MCI2229172.1"/>
    </source>
</evidence>
<dbReference type="SUPFAM" id="SSF53927">
    <property type="entry name" value="Cytidine deaminase-like"/>
    <property type="match status" value="1"/>
</dbReference>
<comment type="catalytic activity">
    <reaction evidence="8 10">
        <text>(6R)-10-formyltetrahydrofolate + 5-amino-1-(5-phospho-beta-D-ribosyl)imidazole-4-carboxamide = 5-formamido-1-(5-phospho-D-ribosyl)imidazole-4-carboxamide + (6S)-5,6,7,8-tetrahydrofolate</text>
        <dbReference type="Rhea" id="RHEA:22192"/>
        <dbReference type="ChEBI" id="CHEBI:57453"/>
        <dbReference type="ChEBI" id="CHEBI:58467"/>
        <dbReference type="ChEBI" id="CHEBI:58475"/>
        <dbReference type="ChEBI" id="CHEBI:195366"/>
        <dbReference type="EC" id="2.1.2.3"/>
    </reaction>
</comment>
<evidence type="ECO:0000256" key="3">
    <source>
        <dbReference type="ARBA" id="ARBA00007667"/>
    </source>
</evidence>
<dbReference type="SUPFAM" id="SSF52335">
    <property type="entry name" value="Methylglyoxal synthase-like"/>
    <property type="match status" value="1"/>
</dbReference>
<dbReference type="FunFam" id="3.40.140.20:FF:000001">
    <property type="entry name" value="Bifunctional purine biosynthesis protein PurH"/>
    <property type="match status" value="1"/>
</dbReference>
<comment type="catalytic activity">
    <reaction evidence="9 10">
        <text>IMP + H2O = 5-formamido-1-(5-phospho-D-ribosyl)imidazole-4-carboxamide</text>
        <dbReference type="Rhea" id="RHEA:18445"/>
        <dbReference type="ChEBI" id="CHEBI:15377"/>
        <dbReference type="ChEBI" id="CHEBI:58053"/>
        <dbReference type="ChEBI" id="CHEBI:58467"/>
        <dbReference type="EC" id="3.5.4.10"/>
    </reaction>
</comment>
<dbReference type="InterPro" id="IPR011607">
    <property type="entry name" value="MGS-like_dom"/>
</dbReference>
<keyword evidence="7 10" id="KW-0511">Multifunctional enzyme</keyword>
<dbReference type="PANTHER" id="PTHR11692">
    <property type="entry name" value="BIFUNCTIONAL PURINE BIOSYNTHESIS PROTEIN PURH"/>
    <property type="match status" value="1"/>
</dbReference>
<dbReference type="EMBL" id="JAKQYM010000005">
    <property type="protein sequence ID" value="MCI2229172.1"/>
    <property type="molecule type" value="Genomic_DNA"/>
</dbReference>
<evidence type="ECO:0000256" key="4">
    <source>
        <dbReference type="ARBA" id="ARBA00022679"/>
    </source>
</evidence>
<organism evidence="12 13">
    <name type="scientific">Polaribacter marinus</name>
    <dbReference type="NCBI Taxonomy" id="2916838"/>
    <lineage>
        <taxon>Bacteria</taxon>
        <taxon>Pseudomonadati</taxon>
        <taxon>Bacteroidota</taxon>
        <taxon>Flavobacteriia</taxon>
        <taxon>Flavobacteriales</taxon>
        <taxon>Flavobacteriaceae</taxon>
    </lineage>
</organism>
<dbReference type="GO" id="GO:0005829">
    <property type="term" value="C:cytosol"/>
    <property type="evidence" value="ECO:0007669"/>
    <property type="project" value="TreeGrafter"/>
</dbReference>
<gene>
    <name evidence="10 12" type="primary">purH</name>
    <name evidence="12" type="ORF">MC378_08335</name>
</gene>
<dbReference type="NCBIfam" id="NF002049">
    <property type="entry name" value="PRK00881.1"/>
    <property type="match status" value="1"/>
</dbReference>
<dbReference type="Pfam" id="PF01808">
    <property type="entry name" value="AICARFT_IMPCHas"/>
    <property type="match status" value="1"/>
</dbReference>
<dbReference type="InterPro" id="IPR036914">
    <property type="entry name" value="MGS-like_dom_sf"/>
</dbReference>
<dbReference type="PANTHER" id="PTHR11692:SF0">
    <property type="entry name" value="BIFUNCTIONAL PURINE BIOSYNTHESIS PROTEIN ATIC"/>
    <property type="match status" value="1"/>
</dbReference>
<dbReference type="Gene3D" id="3.40.140.20">
    <property type="match status" value="2"/>
</dbReference>
<dbReference type="PROSITE" id="PS51855">
    <property type="entry name" value="MGS"/>
    <property type="match status" value="1"/>
</dbReference>
<dbReference type="CDD" id="cd01421">
    <property type="entry name" value="IMPCH"/>
    <property type="match status" value="1"/>
</dbReference>
<dbReference type="Gene3D" id="3.40.50.1380">
    <property type="entry name" value="Methylglyoxal synthase-like domain"/>
    <property type="match status" value="1"/>
</dbReference>
<dbReference type="Proteomes" id="UP001139369">
    <property type="component" value="Unassembled WGS sequence"/>
</dbReference>
<dbReference type="InterPro" id="IPR024051">
    <property type="entry name" value="AICAR_Tfase_dup_dom_sf"/>
</dbReference>
<comment type="similarity">
    <text evidence="3 10">Belongs to the PurH family.</text>
</comment>
<dbReference type="EC" id="3.5.4.10" evidence="10"/>
<accession>A0A9X1VN16</accession>
<protein>
    <recommendedName>
        <fullName evidence="10">Bifunctional purine biosynthesis protein PurH</fullName>
    </recommendedName>
    <domain>
        <recommendedName>
            <fullName evidence="10">Phosphoribosylaminoimidazolecarboxamide formyltransferase</fullName>
            <ecNumber evidence="10">2.1.2.3</ecNumber>
        </recommendedName>
        <alternativeName>
            <fullName evidence="10">AICAR transformylase</fullName>
        </alternativeName>
    </domain>
    <domain>
        <recommendedName>
            <fullName evidence="10">IMP cyclohydrolase</fullName>
            <ecNumber evidence="10">3.5.4.10</ecNumber>
        </recommendedName>
        <alternativeName>
            <fullName evidence="10">ATIC</fullName>
        </alternativeName>
        <alternativeName>
            <fullName evidence="10">IMP synthase</fullName>
        </alternativeName>
        <alternativeName>
            <fullName evidence="10">Inosinicase</fullName>
        </alternativeName>
    </domain>
</protein>
<dbReference type="GO" id="GO:0004643">
    <property type="term" value="F:phosphoribosylaminoimidazolecarboxamide formyltransferase activity"/>
    <property type="evidence" value="ECO:0007669"/>
    <property type="project" value="UniProtKB-UniRule"/>
</dbReference>
<comment type="pathway">
    <text evidence="1 10">Purine metabolism; IMP biosynthesis via de novo pathway; IMP from 5-formamido-1-(5-phospho-D-ribosyl)imidazole-4-carboxamide: step 1/1.</text>
</comment>
<dbReference type="SMART" id="SM00798">
    <property type="entry name" value="AICARFT_IMPCHas"/>
    <property type="match status" value="1"/>
</dbReference>
<dbReference type="GO" id="GO:0006189">
    <property type="term" value="P:'de novo' IMP biosynthetic process"/>
    <property type="evidence" value="ECO:0007669"/>
    <property type="project" value="UniProtKB-UniRule"/>
</dbReference>
<evidence type="ECO:0000256" key="1">
    <source>
        <dbReference type="ARBA" id="ARBA00004844"/>
    </source>
</evidence>
<keyword evidence="6 10" id="KW-0378">Hydrolase</keyword>
<dbReference type="InterPro" id="IPR016193">
    <property type="entry name" value="Cytidine_deaminase-like"/>
</dbReference>
<comment type="domain">
    <text evidence="10">The IMP cyclohydrolase activity resides in the N-terminal region.</text>
</comment>
<evidence type="ECO:0000256" key="5">
    <source>
        <dbReference type="ARBA" id="ARBA00022755"/>
    </source>
</evidence>
<dbReference type="PIRSF" id="PIRSF000414">
    <property type="entry name" value="AICARFT_IMPCHas"/>
    <property type="match status" value="1"/>
</dbReference>
<feature type="domain" description="MGS-like" evidence="11">
    <location>
        <begin position="1"/>
        <end position="149"/>
    </location>
</feature>
<keyword evidence="5 10" id="KW-0658">Purine biosynthesis</keyword>
<comment type="pathway">
    <text evidence="2 10">Purine metabolism; IMP biosynthesis via de novo pathway; 5-formamido-1-(5-phospho-D-ribosyl)imidazole-4-carboxamide from 5-amino-1-(5-phospho-D-ribosyl)imidazole-4-carboxamide (10-formyl THF route): step 1/1.</text>
</comment>
<evidence type="ECO:0000259" key="11">
    <source>
        <dbReference type="PROSITE" id="PS51855"/>
    </source>
</evidence>
<keyword evidence="4 10" id="KW-0808">Transferase</keyword>
<proteinExistence type="inferred from homology"/>
<evidence type="ECO:0000256" key="7">
    <source>
        <dbReference type="ARBA" id="ARBA00023268"/>
    </source>
</evidence>
<evidence type="ECO:0000256" key="9">
    <source>
        <dbReference type="ARBA" id="ARBA00050687"/>
    </source>
</evidence>